<dbReference type="PIRSF" id="PIRSF011570">
    <property type="entry name" value="SpoVAD"/>
    <property type="match status" value="1"/>
</dbReference>
<gene>
    <name evidence="1" type="ORF">SAMN02910265_01046</name>
</gene>
<evidence type="ECO:0000313" key="2">
    <source>
        <dbReference type="Proteomes" id="UP000183190"/>
    </source>
</evidence>
<dbReference type="GO" id="GO:0016746">
    <property type="term" value="F:acyltransferase activity"/>
    <property type="evidence" value="ECO:0007669"/>
    <property type="project" value="InterPro"/>
</dbReference>
<name>A0A1H6IUX2_RUMFL</name>
<sequence>MAKRIDRGVFQLETPVKIESYASVVGEKEGQGPLGSCFDEVVSDSHFGKATWEQAESRFQLEAVGLALRKAQLTENDIDIICAGDLINQCIGSAYSMRELAIPFLGLYGACSTMAEGLLIASILTDCGIAEHAAAVTSSHFSTAERQFRFPLSYGGQRTPTAQWTCTASGAVILSREKGSATVKGGCIGRIADLDICDINNMGSAMAPAAADTISRYLSATGTTPADYDFIITGDLGLVGSKLLLDILMKHGIDISARHRDCGAMIFDPDSQDTHCGGSGCGCGASVLCGNFLPLLENGEVHDILFAATGALMSPMSMQQGESIPAISHLVHIRKER</sequence>
<protein>
    <submittedName>
        <fullName evidence="1">Stage V sporulation protein AD</fullName>
    </submittedName>
</protein>
<dbReference type="OrthoDB" id="9770068at2"/>
<evidence type="ECO:0000313" key="1">
    <source>
        <dbReference type="EMBL" id="SEH50492.1"/>
    </source>
</evidence>
<dbReference type="Proteomes" id="UP000183190">
    <property type="component" value="Unassembled WGS sequence"/>
</dbReference>
<dbReference type="RefSeq" id="WP_074714958.1">
    <property type="nucleotide sequence ID" value="NZ_FNWV01000003.1"/>
</dbReference>
<dbReference type="InterPro" id="IPR010894">
    <property type="entry name" value="SpoVAD"/>
</dbReference>
<dbReference type="Pfam" id="PF07451">
    <property type="entry name" value="SpoVAD"/>
    <property type="match status" value="1"/>
</dbReference>
<dbReference type="AlphaFoldDB" id="A0A1H6IUX2"/>
<reference evidence="1 2" key="1">
    <citation type="submission" date="2016-10" db="EMBL/GenBank/DDBJ databases">
        <authorList>
            <person name="de Groot N.N."/>
        </authorList>
    </citation>
    <scope>NUCLEOTIDE SEQUENCE [LARGE SCALE GENOMIC DNA]</scope>
    <source>
        <strain evidence="1 2">YAD2003</strain>
    </source>
</reference>
<organism evidence="1 2">
    <name type="scientific">Ruminococcus flavefaciens</name>
    <dbReference type="NCBI Taxonomy" id="1265"/>
    <lineage>
        <taxon>Bacteria</taxon>
        <taxon>Bacillati</taxon>
        <taxon>Bacillota</taxon>
        <taxon>Clostridia</taxon>
        <taxon>Eubacteriales</taxon>
        <taxon>Oscillospiraceae</taxon>
        <taxon>Ruminococcus</taxon>
    </lineage>
</organism>
<accession>A0A1H6IUX2</accession>
<dbReference type="InterPro" id="IPR016039">
    <property type="entry name" value="Thiolase-like"/>
</dbReference>
<dbReference type="InterPro" id="IPR038369">
    <property type="entry name" value="SpoVAD_sf"/>
</dbReference>
<proteinExistence type="predicted"/>
<dbReference type="Gene3D" id="3.40.47.40">
    <property type="entry name" value="Stage V sporulation protein AD"/>
    <property type="match status" value="1"/>
</dbReference>
<dbReference type="EMBL" id="FNWV01000003">
    <property type="protein sequence ID" value="SEH50492.1"/>
    <property type="molecule type" value="Genomic_DNA"/>
</dbReference>
<dbReference type="NCBIfam" id="NF006160">
    <property type="entry name" value="PRK08304.1"/>
    <property type="match status" value="1"/>
</dbReference>
<dbReference type="SUPFAM" id="SSF53901">
    <property type="entry name" value="Thiolase-like"/>
    <property type="match status" value="1"/>
</dbReference>